<reference evidence="7 8" key="1">
    <citation type="submission" date="2024-03" db="EMBL/GenBank/DDBJ databases">
        <authorList>
            <person name="Martinez-Hernandez J."/>
        </authorList>
    </citation>
    <scope>NUCLEOTIDE SEQUENCE [LARGE SCALE GENOMIC DNA]</scope>
</reference>
<dbReference type="InterPro" id="IPR044644">
    <property type="entry name" value="DinF-like"/>
</dbReference>
<dbReference type="PANTHER" id="PTHR42893:SF45">
    <property type="entry name" value="PROTEIN DETOXIFICATION 45, CHLOROPLASTIC"/>
    <property type="match status" value="1"/>
</dbReference>
<name>A0AAV1XAQ3_LUPLU</name>
<feature type="transmembrane region" description="Helical" evidence="6">
    <location>
        <begin position="228"/>
        <end position="247"/>
    </location>
</feature>
<dbReference type="AlphaFoldDB" id="A0AAV1XAQ3"/>
<feature type="transmembrane region" description="Helical" evidence="6">
    <location>
        <begin position="281"/>
        <end position="299"/>
    </location>
</feature>
<evidence type="ECO:0000256" key="1">
    <source>
        <dbReference type="ARBA" id="ARBA00004141"/>
    </source>
</evidence>
<comment type="similarity">
    <text evidence="2 6">Belongs to the multi antimicrobial extrusion (MATE) (TC 2.A.66.1) family.</text>
</comment>
<feature type="transmembrane region" description="Helical" evidence="6">
    <location>
        <begin position="254"/>
        <end position="275"/>
    </location>
</feature>
<dbReference type="Pfam" id="PF01554">
    <property type="entry name" value="MatE"/>
    <property type="match status" value="2"/>
</dbReference>
<evidence type="ECO:0000256" key="6">
    <source>
        <dbReference type="RuleBase" id="RU004914"/>
    </source>
</evidence>
<evidence type="ECO:0000313" key="8">
    <source>
        <dbReference type="Proteomes" id="UP001497480"/>
    </source>
</evidence>
<dbReference type="EMBL" id="CAXHTB010000013">
    <property type="protein sequence ID" value="CAL0318562.1"/>
    <property type="molecule type" value="Genomic_DNA"/>
</dbReference>
<feature type="transmembrane region" description="Helical" evidence="6">
    <location>
        <begin position="495"/>
        <end position="517"/>
    </location>
</feature>
<keyword evidence="8" id="KW-1185">Reference proteome</keyword>
<evidence type="ECO:0000313" key="7">
    <source>
        <dbReference type="EMBL" id="CAL0318562.1"/>
    </source>
</evidence>
<gene>
    <name evidence="7" type="ORF">LLUT_LOCUS19622</name>
</gene>
<dbReference type="InterPro" id="IPR002528">
    <property type="entry name" value="MATE_fam"/>
</dbReference>
<dbReference type="NCBIfam" id="TIGR00797">
    <property type="entry name" value="matE"/>
    <property type="match status" value="1"/>
</dbReference>
<keyword evidence="3 6" id="KW-0812">Transmembrane</keyword>
<evidence type="ECO:0000256" key="4">
    <source>
        <dbReference type="ARBA" id="ARBA00022989"/>
    </source>
</evidence>
<feature type="transmembrane region" description="Helical" evidence="6">
    <location>
        <begin position="432"/>
        <end position="456"/>
    </location>
</feature>
<evidence type="ECO:0000256" key="2">
    <source>
        <dbReference type="ARBA" id="ARBA00010199"/>
    </source>
</evidence>
<feature type="transmembrane region" description="Helical" evidence="6">
    <location>
        <begin position="403"/>
        <end position="426"/>
    </location>
</feature>
<keyword evidence="4 6" id="KW-1133">Transmembrane helix</keyword>
<accession>A0AAV1XAQ3</accession>
<dbReference type="PANTHER" id="PTHR42893">
    <property type="entry name" value="PROTEIN DETOXIFICATION 44, CHLOROPLASTIC-RELATED"/>
    <property type="match status" value="1"/>
</dbReference>
<dbReference type="Proteomes" id="UP001497480">
    <property type="component" value="Unassembled WGS sequence"/>
</dbReference>
<comment type="caution">
    <text evidence="6">Lacks conserved residue(s) required for the propagation of feature annotation.</text>
</comment>
<dbReference type="GO" id="GO:0016020">
    <property type="term" value="C:membrane"/>
    <property type="evidence" value="ECO:0007669"/>
    <property type="project" value="UniProtKB-SubCell"/>
</dbReference>
<dbReference type="GO" id="GO:0009507">
    <property type="term" value="C:chloroplast"/>
    <property type="evidence" value="ECO:0007669"/>
    <property type="project" value="TreeGrafter"/>
</dbReference>
<protein>
    <recommendedName>
        <fullName evidence="6">Protein DETOXIFICATION</fullName>
    </recommendedName>
    <alternativeName>
        <fullName evidence="6">Multidrug and toxic compound extrusion protein</fullName>
    </alternativeName>
</protein>
<feature type="transmembrane region" description="Helical" evidence="6">
    <location>
        <begin position="468"/>
        <end position="489"/>
    </location>
</feature>
<feature type="transmembrane region" description="Helical" evidence="6">
    <location>
        <begin position="182"/>
        <end position="208"/>
    </location>
</feature>
<comment type="caution">
    <text evidence="7">The sequence shown here is derived from an EMBL/GenBank/DDBJ whole genome shotgun (WGS) entry which is preliminary data.</text>
</comment>
<evidence type="ECO:0000256" key="5">
    <source>
        <dbReference type="ARBA" id="ARBA00023136"/>
    </source>
</evidence>
<dbReference type="GO" id="GO:0015297">
    <property type="term" value="F:antiporter activity"/>
    <property type="evidence" value="ECO:0007669"/>
    <property type="project" value="InterPro"/>
</dbReference>
<evidence type="ECO:0000256" key="3">
    <source>
        <dbReference type="ARBA" id="ARBA00022692"/>
    </source>
</evidence>
<comment type="subcellular location">
    <subcellularLocation>
        <location evidence="1">Membrane</location>
        <topology evidence="1">Multi-pass membrane protein</topology>
    </subcellularLocation>
</comment>
<dbReference type="CDD" id="cd13136">
    <property type="entry name" value="MATE_DinF_like"/>
    <property type="match status" value="1"/>
</dbReference>
<organism evidence="7 8">
    <name type="scientific">Lupinus luteus</name>
    <name type="common">European yellow lupine</name>
    <dbReference type="NCBI Taxonomy" id="3873"/>
    <lineage>
        <taxon>Eukaryota</taxon>
        <taxon>Viridiplantae</taxon>
        <taxon>Streptophyta</taxon>
        <taxon>Embryophyta</taxon>
        <taxon>Tracheophyta</taxon>
        <taxon>Spermatophyta</taxon>
        <taxon>Magnoliopsida</taxon>
        <taxon>eudicotyledons</taxon>
        <taxon>Gunneridae</taxon>
        <taxon>Pentapetalae</taxon>
        <taxon>rosids</taxon>
        <taxon>fabids</taxon>
        <taxon>Fabales</taxon>
        <taxon>Fabaceae</taxon>
        <taxon>Papilionoideae</taxon>
        <taxon>50 kb inversion clade</taxon>
        <taxon>genistoids sensu lato</taxon>
        <taxon>core genistoids</taxon>
        <taxon>Genisteae</taxon>
        <taxon>Lupinus</taxon>
    </lineage>
</organism>
<sequence>MANFDATIRLATVPLSHSQSQCFIRSRTTKSYSINNNFLLFSRNSHSHFPLSSSSSRAKHYLSCSSHSTPHTHADVGDVKRELLLLSFPALAGQAIDPLTQLMETAYIGRLGTLELASAGVSITIFNIISKLFNIPLLSVATSFVAQDLANLSSATSSELSGNGKPIDTIPQRKQLPSVSTALVLALGIGVFEALALYFGSGLFLHLIGVSTQNPTHIPARHFLSLRALGAPAVVLSLALQGIFRGFKDTKTPVLCLGIGNLSAVFLFPLLMYYFQLGVTGAAISTIISQYMGTFLLIWHLNKRAELLPPKMRDLQFGGYIKSGGFLLGRTVAVLSTMTLGTSMAARQGPVAMAAHQICMQVWLAVSLLTDALAASAQALIASSLSRHEYKVVKEITNFVLRIGLFTGICLTAILGASFGSLATIFTQDAEVLGVVRTVALFVCASQPFNALAYIFDGLHYGVSDFPYAAFSMMSVGAVSSVFLAFSPSHFGLQGVWMGLTLFMALRTVAGFVRLLSKNGPWSFLHRDLEAGKVVP</sequence>
<feature type="transmembrane region" description="Helical" evidence="6">
    <location>
        <begin position="360"/>
        <end position="382"/>
    </location>
</feature>
<proteinExistence type="inferred from homology"/>
<dbReference type="GO" id="GO:0042910">
    <property type="term" value="F:xenobiotic transmembrane transporter activity"/>
    <property type="evidence" value="ECO:0007669"/>
    <property type="project" value="InterPro"/>
</dbReference>
<keyword evidence="5 6" id="KW-0472">Membrane</keyword>